<organism evidence="12 13">
    <name type="scientific">Channa argus</name>
    <name type="common">Northern snakehead</name>
    <name type="synonym">Ophicephalus argus</name>
    <dbReference type="NCBI Taxonomy" id="215402"/>
    <lineage>
        <taxon>Eukaryota</taxon>
        <taxon>Metazoa</taxon>
        <taxon>Chordata</taxon>
        <taxon>Craniata</taxon>
        <taxon>Vertebrata</taxon>
        <taxon>Euteleostomi</taxon>
        <taxon>Actinopterygii</taxon>
        <taxon>Neopterygii</taxon>
        <taxon>Teleostei</taxon>
        <taxon>Neoteleostei</taxon>
        <taxon>Acanthomorphata</taxon>
        <taxon>Anabantaria</taxon>
        <taxon>Anabantiformes</taxon>
        <taxon>Channoidei</taxon>
        <taxon>Channidae</taxon>
        <taxon>Channa</taxon>
    </lineage>
</organism>
<feature type="region of interest" description="Disordered" evidence="7">
    <location>
        <begin position="464"/>
        <end position="510"/>
    </location>
</feature>
<dbReference type="PROSITE" id="PS50004">
    <property type="entry name" value="C2"/>
    <property type="match status" value="1"/>
</dbReference>
<dbReference type="Pfam" id="PF09036">
    <property type="entry name" value="Bcr-Abl_Oligo"/>
    <property type="match status" value="1"/>
</dbReference>
<dbReference type="Proteomes" id="UP000503349">
    <property type="component" value="Chromosome 11"/>
</dbReference>
<dbReference type="GO" id="GO:0043197">
    <property type="term" value="C:dendritic spine"/>
    <property type="evidence" value="ECO:0007669"/>
    <property type="project" value="UniProtKB-SubCell"/>
</dbReference>
<dbReference type="SUPFAM" id="SSF48350">
    <property type="entry name" value="GTPase activation domain, GAP"/>
    <property type="match status" value="1"/>
</dbReference>
<evidence type="ECO:0000256" key="6">
    <source>
        <dbReference type="ARBA" id="ARBA00023273"/>
    </source>
</evidence>
<dbReference type="FunFam" id="1.10.555.10:FF:000004">
    <property type="entry name" value="active breakpoint cluster region-related protein-like"/>
    <property type="match status" value="1"/>
</dbReference>
<feature type="domain" description="Rho-GAP" evidence="11">
    <location>
        <begin position="1173"/>
        <end position="1366"/>
    </location>
</feature>
<dbReference type="PANTHER" id="PTHR23182">
    <property type="entry name" value="BREAKPOINT CLUSTER REGION PROTEIN BCR"/>
    <property type="match status" value="1"/>
</dbReference>
<evidence type="ECO:0000313" key="12">
    <source>
        <dbReference type="EMBL" id="KAF3696166.1"/>
    </source>
</evidence>
<sequence>MVEPVGFVDAWRAQFPESDPPCMELNSLGDIELELNKCKASVRHLEKEVNKERFRMIYLQTLLAKERKSYDGQRWGFKKTPQTNKGDLPSVPDSQRSNKDEASLEEQQHRGPAKTVRCKPHPEGEVDGASPAKQKGRVSPIRQESEILDFPVGAGSVAALRSNFERIRRANSNIAGDGRGLLVMGSQEKPFYVNMEYHHERGLVKVNDREVSDKISTLGCQAMQMERKRSLHSLPGNLSAATGDICKAVQRGRSTEGNCSYNGSFDDPEVSPHFLKDSVTRSTGGKSERQPPDCQPYTSVYVGGMMAEGDTRIIHIKDHNVDEDAHLTWPRRSYSPSSFDDVGGGYTPDCSSNENLTSSEEDFSSGQSSQVSPSPTTYQTYREKSRSPSQHSQQSFDSSSPPTPLSQKRLKQHVMVSEASITGVRKTGQIWPSDGNSTTSSRNSHGDLEAPYNETHVSYGYDLEQSEENQPRHDSLSYTGSPSSSPRLRSKTRSSQDNQSSGSQDSTLSVELDQEKGLEMRKWVLSGILASEEIYLSHLEALLIPMKPLRASATTSQPMLSIQEIETIFFKVTELHEIHKDFYDALLPRVQDWSHQQCVGDLFQKLASQLGVYRAFVDNYKVAVETADKCCQANTQFAEISENLKVKSTKDCKDQWAKNSLETLLYKPVDRVTRSTLVLHDLLKHTPSSHPDYLLLQDALRISQNFLSSINEEITPRRHSMTVMKGENRQLLRDRFMVELVEGCRKLRHVFLFTDLLLCTKLKKQAAGKGQQYDCKWYIPLADLTFQTIEDCESTPIPLVQDEEIDAMKIRISQIKNDIQREKRTTKGPKVIERLRKKLSEQESLLLLMSPNMAFRVANRNGKGFTFLISSDYERAEWREIIREQQKKCFKSFSLTSLELQMLTNSCVKLQTVHTIPMTMNKEEDESSGLYGFLNVIVHSASGLKQNLNLYCSLEVDSYGYFVNKAKTRVYRDSTEPNWNEEFEIELEGSQTLRLLCYEKYCSKPKMSKEDGEITDKIVAKGQIKVGKNFPLRGVLEGRSIVDVGSQILVMFFSSQQPGFEVRESHILELMPERMSEGNPNEEESVDQVNSGLEEDGNTVPRKPQYTGGRLWDRVRSILLRPKLDPQTLQNKDWQRTVIAMNGIEVKLSMKFTSREFSLKRMPSRKQSGVFGVKINIVTKRERSKIPLIVRQCVEEIERRGMDEVGIYRVSGVATDIQALKAAFDSNNKDVSVMMREMDVNAIAGTLKLYFRELPEPLFTDELYPNFAGGIALSDSVAKESCMLNLLLSLPEPNLVTFLFLLDHLKRVTENESVNKMSLHNLATVFGPTLLRPSEKDSKISNSSQPLSMNDSWSLEVMAQVQVLLYFLQLESIPTPDSKRQSLLFSTEV</sequence>
<evidence type="ECO:0000256" key="3">
    <source>
        <dbReference type="ARBA" id="ARBA00022468"/>
    </source>
</evidence>
<dbReference type="InterPro" id="IPR000219">
    <property type="entry name" value="DH_dom"/>
</dbReference>
<feature type="compositionally biased region" description="Basic and acidic residues" evidence="7">
    <location>
        <begin position="96"/>
        <end position="109"/>
    </location>
</feature>
<dbReference type="EMBL" id="CM015722">
    <property type="protein sequence ID" value="KAF3696166.1"/>
    <property type="molecule type" value="Genomic_DNA"/>
</dbReference>
<dbReference type="SUPFAM" id="SSF49562">
    <property type="entry name" value="C2 domain (Calcium/lipid-binding domain, CaLB)"/>
    <property type="match status" value="1"/>
</dbReference>
<dbReference type="GO" id="GO:0035556">
    <property type="term" value="P:intracellular signal transduction"/>
    <property type="evidence" value="ECO:0007669"/>
    <property type="project" value="InterPro"/>
</dbReference>
<keyword evidence="5" id="KW-0770">Synapse</keyword>
<feature type="region of interest" description="Disordered" evidence="7">
    <location>
        <begin position="260"/>
        <end position="296"/>
    </location>
</feature>
<dbReference type="SUPFAM" id="SSF50729">
    <property type="entry name" value="PH domain-like"/>
    <property type="match status" value="1"/>
</dbReference>
<dbReference type="SUPFAM" id="SSF48065">
    <property type="entry name" value="DBL homology domain (DH-domain)"/>
    <property type="match status" value="1"/>
</dbReference>
<dbReference type="InterPro" id="IPR008936">
    <property type="entry name" value="Rho_GTPase_activation_prot"/>
</dbReference>
<dbReference type="InterPro" id="IPR000008">
    <property type="entry name" value="C2_dom"/>
</dbReference>
<dbReference type="SUPFAM" id="SSF69036">
    <property type="entry name" value="Bcr-Abl oncoprotein oligomerization domain"/>
    <property type="match status" value="1"/>
</dbReference>
<dbReference type="Pfam" id="PF00620">
    <property type="entry name" value="RhoGAP"/>
    <property type="match status" value="1"/>
</dbReference>
<evidence type="ECO:0000259" key="10">
    <source>
        <dbReference type="PROSITE" id="PS50010"/>
    </source>
</evidence>
<dbReference type="Gene3D" id="1.10.555.10">
    <property type="entry name" value="Rho GTPase activation protein"/>
    <property type="match status" value="1"/>
</dbReference>
<keyword evidence="3" id="KW-0343">GTPase activation</keyword>
<dbReference type="InterPro" id="IPR011993">
    <property type="entry name" value="PH-like_dom_sf"/>
</dbReference>
<comment type="subcellular location">
    <subcellularLocation>
        <location evidence="1">Cell projection</location>
        <location evidence="1">Axon</location>
    </subcellularLocation>
    <subcellularLocation>
        <location evidence="2">Cell projection</location>
        <location evidence="2">Dendritic spine</location>
    </subcellularLocation>
</comment>
<evidence type="ECO:0000256" key="2">
    <source>
        <dbReference type="ARBA" id="ARBA00004552"/>
    </source>
</evidence>
<dbReference type="CDD" id="cd00160">
    <property type="entry name" value="RhoGEF"/>
    <property type="match status" value="1"/>
</dbReference>
<gene>
    <name evidence="12" type="ORF">EXN66_Car011842</name>
</gene>
<feature type="compositionally biased region" description="Low complexity" evidence="7">
    <location>
        <begin position="495"/>
        <end position="506"/>
    </location>
</feature>
<dbReference type="SMART" id="SM00239">
    <property type="entry name" value="C2"/>
    <property type="match status" value="1"/>
</dbReference>
<feature type="compositionally biased region" description="Low complexity" evidence="7">
    <location>
        <begin position="387"/>
        <end position="400"/>
    </location>
</feature>
<dbReference type="PROSITE" id="PS50003">
    <property type="entry name" value="PH_DOMAIN"/>
    <property type="match status" value="1"/>
</dbReference>
<feature type="region of interest" description="Disordered" evidence="7">
    <location>
        <begin position="1075"/>
        <end position="1107"/>
    </location>
</feature>
<feature type="compositionally biased region" description="Polar residues" evidence="7">
    <location>
        <begin position="434"/>
        <end position="443"/>
    </location>
</feature>
<dbReference type="Gene3D" id="4.10.280.30">
    <property type="entry name" value="Bcr-Abl oncoprotein oligomerisation domain"/>
    <property type="match status" value="1"/>
</dbReference>
<dbReference type="CDD" id="cd04387">
    <property type="entry name" value="RhoGAP_Bcr"/>
    <property type="match status" value="1"/>
</dbReference>
<keyword evidence="13" id="KW-1185">Reference proteome</keyword>
<dbReference type="GO" id="GO:0004674">
    <property type="term" value="F:protein serine/threonine kinase activity"/>
    <property type="evidence" value="ECO:0007669"/>
    <property type="project" value="InterPro"/>
</dbReference>
<dbReference type="InterPro" id="IPR035892">
    <property type="entry name" value="C2_domain_sf"/>
</dbReference>
<dbReference type="Pfam" id="PF00621">
    <property type="entry name" value="RhoGEF"/>
    <property type="match status" value="1"/>
</dbReference>
<accession>A0A6G1Q1T1</accession>
<feature type="compositionally biased region" description="Low complexity" evidence="7">
    <location>
        <begin position="476"/>
        <end position="485"/>
    </location>
</feature>
<name>A0A6G1Q1T1_CHAAH</name>
<feature type="region of interest" description="Disordered" evidence="7">
    <location>
        <begin position="330"/>
        <end position="452"/>
    </location>
</feature>
<keyword evidence="4" id="KW-0344">Guanine-nucleotide releasing factor</keyword>
<dbReference type="PANTHER" id="PTHR23182:SF3">
    <property type="entry name" value="BREAKPOINT CLUSTER REGION PROTEIN"/>
    <property type="match status" value="1"/>
</dbReference>
<proteinExistence type="predicted"/>
<dbReference type="Pfam" id="PF19057">
    <property type="entry name" value="PH_19"/>
    <property type="match status" value="1"/>
</dbReference>
<evidence type="ECO:0000259" key="11">
    <source>
        <dbReference type="PROSITE" id="PS50238"/>
    </source>
</evidence>
<evidence type="ECO:0000256" key="7">
    <source>
        <dbReference type="SAM" id="MobiDB-lite"/>
    </source>
</evidence>
<evidence type="ECO:0000256" key="4">
    <source>
        <dbReference type="ARBA" id="ARBA00022658"/>
    </source>
</evidence>
<evidence type="ECO:0000259" key="9">
    <source>
        <dbReference type="PROSITE" id="PS50004"/>
    </source>
</evidence>
<dbReference type="GO" id="GO:0016020">
    <property type="term" value="C:membrane"/>
    <property type="evidence" value="ECO:0007669"/>
    <property type="project" value="TreeGrafter"/>
</dbReference>
<evidence type="ECO:0000256" key="5">
    <source>
        <dbReference type="ARBA" id="ARBA00023018"/>
    </source>
</evidence>
<dbReference type="PROSITE" id="PS00741">
    <property type="entry name" value="DH_1"/>
    <property type="match status" value="1"/>
</dbReference>
<dbReference type="InterPro" id="IPR036481">
    <property type="entry name" value="Bcr-Abl_oncoprot_oligo_sf"/>
</dbReference>
<dbReference type="SMART" id="SM00324">
    <property type="entry name" value="RhoGAP"/>
    <property type="match status" value="1"/>
</dbReference>
<dbReference type="InterPro" id="IPR001331">
    <property type="entry name" value="GDS_CDC24_CS"/>
</dbReference>
<dbReference type="InterPro" id="IPR001849">
    <property type="entry name" value="PH_domain"/>
</dbReference>
<dbReference type="Pfam" id="PF00168">
    <property type="entry name" value="C2"/>
    <property type="match status" value="1"/>
</dbReference>
<dbReference type="InterPro" id="IPR000198">
    <property type="entry name" value="RhoGAP_dom"/>
</dbReference>
<dbReference type="Gene3D" id="2.60.40.150">
    <property type="entry name" value="C2 domain"/>
    <property type="match status" value="1"/>
</dbReference>
<protein>
    <submittedName>
        <fullName evidence="12">Breakpoint cluster region protein</fullName>
    </submittedName>
</protein>
<dbReference type="PROSITE" id="PS50010">
    <property type="entry name" value="DH_2"/>
    <property type="match status" value="1"/>
</dbReference>
<feature type="compositionally biased region" description="Low complexity" evidence="7">
    <location>
        <begin position="364"/>
        <end position="380"/>
    </location>
</feature>
<evidence type="ECO:0000256" key="1">
    <source>
        <dbReference type="ARBA" id="ARBA00004489"/>
    </source>
</evidence>
<keyword evidence="6" id="KW-0966">Cell projection</keyword>
<dbReference type="InterPro" id="IPR015123">
    <property type="entry name" value="Bcr-Abl_oncoprot_oligo"/>
</dbReference>
<dbReference type="InterPro" id="IPR035899">
    <property type="entry name" value="DBL_dom_sf"/>
</dbReference>
<evidence type="ECO:0000259" key="8">
    <source>
        <dbReference type="PROSITE" id="PS50003"/>
    </source>
</evidence>
<reference evidence="12 13" key="1">
    <citation type="submission" date="2019-02" db="EMBL/GenBank/DDBJ databases">
        <title>Opniocepnalus argus genome.</title>
        <authorList>
            <person name="Zhou C."/>
            <person name="Xiao S."/>
        </authorList>
    </citation>
    <scope>NUCLEOTIDE SEQUENCE [LARGE SCALE GENOMIC DNA]</scope>
    <source>
        <strain evidence="12">OARG1902GOOAL</strain>
        <tissue evidence="12">Muscle</tissue>
    </source>
</reference>
<feature type="domain" description="PH" evidence="8">
    <location>
        <begin position="730"/>
        <end position="887"/>
    </location>
</feature>
<dbReference type="Gene3D" id="1.20.900.10">
    <property type="entry name" value="Dbl homology (DH) domain"/>
    <property type="match status" value="1"/>
</dbReference>
<dbReference type="GO" id="GO:0005085">
    <property type="term" value="F:guanyl-nucleotide exchange factor activity"/>
    <property type="evidence" value="ECO:0007669"/>
    <property type="project" value="UniProtKB-KW"/>
</dbReference>
<feature type="domain" description="DH" evidence="10">
    <location>
        <begin position="520"/>
        <end position="713"/>
    </location>
</feature>
<dbReference type="SMART" id="SM00325">
    <property type="entry name" value="RhoGEF"/>
    <property type="match status" value="1"/>
</dbReference>
<feature type="region of interest" description="Disordered" evidence="7">
    <location>
        <begin position="70"/>
        <end position="142"/>
    </location>
</feature>
<dbReference type="GO" id="GO:0005096">
    <property type="term" value="F:GTPase activator activity"/>
    <property type="evidence" value="ECO:0007669"/>
    <property type="project" value="UniProtKB-KW"/>
</dbReference>
<reference evidence="13" key="2">
    <citation type="submission" date="2019-02" db="EMBL/GenBank/DDBJ databases">
        <title>Opniocepnalus argus Var Kimnra genome.</title>
        <authorList>
            <person name="Zhou C."/>
            <person name="Xiao S."/>
        </authorList>
    </citation>
    <scope>NUCLEOTIDE SEQUENCE [LARGE SCALE GENOMIC DNA]</scope>
</reference>
<dbReference type="InterPro" id="IPR037769">
    <property type="entry name" value="Abr/Bcr"/>
</dbReference>
<feature type="domain" description="C2" evidence="9">
    <location>
        <begin position="914"/>
        <end position="1045"/>
    </location>
</feature>
<dbReference type="Gene3D" id="2.30.29.30">
    <property type="entry name" value="Pleckstrin-homology domain (PH domain)/Phosphotyrosine-binding domain (PTB)"/>
    <property type="match status" value="1"/>
</dbReference>
<evidence type="ECO:0000313" key="13">
    <source>
        <dbReference type="Proteomes" id="UP000503349"/>
    </source>
</evidence>
<dbReference type="PROSITE" id="PS50238">
    <property type="entry name" value="RHOGAP"/>
    <property type="match status" value="1"/>
</dbReference>
<dbReference type="GO" id="GO:0030424">
    <property type="term" value="C:axon"/>
    <property type="evidence" value="ECO:0007669"/>
    <property type="project" value="UniProtKB-SubCell"/>
</dbReference>